<dbReference type="EMBL" id="FPHE01000134">
    <property type="protein sequence ID" value="SFV64524.1"/>
    <property type="molecule type" value="Genomic_DNA"/>
</dbReference>
<feature type="transmembrane region" description="Helical" evidence="1">
    <location>
        <begin position="6"/>
        <end position="24"/>
    </location>
</feature>
<organism evidence="2">
    <name type="scientific">hydrothermal vent metagenome</name>
    <dbReference type="NCBI Taxonomy" id="652676"/>
    <lineage>
        <taxon>unclassified sequences</taxon>
        <taxon>metagenomes</taxon>
        <taxon>ecological metagenomes</taxon>
    </lineage>
</organism>
<evidence type="ECO:0000313" key="2">
    <source>
        <dbReference type="EMBL" id="SFV64524.1"/>
    </source>
</evidence>
<name>A0A1W1CFH5_9ZZZZ</name>
<evidence type="ECO:0000256" key="1">
    <source>
        <dbReference type="SAM" id="Phobius"/>
    </source>
</evidence>
<protein>
    <recommendedName>
        <fullName evidence="3">Nitrous oxide reductase maturation protein, outer-membrane lipoprotein NosL</fullName>
    </recommendedName>
</protein>
<dbReference type="SUPFAM" id="SSF160387">
    <property type="entry name" value="NosL/MerB-like"/>
    <property type="match status" value="1"/>
</dbReference>
<dbReference type="AlphaFoldDB" id="A0A1W1CFH5"/>
<gene>
    <name evidence="2" type="ORF">MNB_SV-12-1147</name>
</gene>
<sequence>MKTIKPILIIVTFLTIIVTLFISLSSKQQMVTIFEGNIAKKPIPIVLNHFQDSDCGMVIDAIEYASEVIAPDGRTWFFHDHGGMVKWLEKKSFKDKAIIWVHSLDTKRWIDARDAYYTRDEKTPMEYGFGAYEENKTNRISFKKMQLFTLRGETMANPTIRKQLLRNKQKEIHGNN</sequence>
<keyword evidence="1" id="KW-1133">Transmembrane helix</keyword>
<keyword evidence="1" id="KW-0472">Membrane</keyword>
<proteinExistence type="predicted"/>
<evidence type="ECO:0008006" key="3">
    <source>
        <dbReference type="Google" id="ProtNLM"/>
    </source>
</evidence>
<reference evidence="2" key="1">
    <citation type="submission" date="2016-10" db="EMBL/GenBank/DDBJ databases">
        <authorList>
            <person name="de Groot N.N."/>
        </authorList>
    </citation>
    <scope>NUCLEOTIDE SEQUENCE</scope>
</reference>
<accession>A0A1W1CFH5</accession>
<keyword evidence="1" id="KW-0812">Transmembrane</keyword>